<accession>A0AAQ1GFG4</accession>
<dbReference type="InterPro" id="IPR005119">
    <property type="entry name" value="LysR_subst-bd"/>
</dbReference>
<dbReference type="GO" id="GO:0003700">
    <property type="term" value="F:DNA-binding transcription factor activity"/>
    <property type="evidence" value="ECO:0007669"/>
    <property type="project" value="InterPro"/>
</dbReference>
<dbReference type="Proteomes" id="UP000183529">
    <property type="component" value="Unassembled WGS sequence"/>
</dbReference>
<organism evidence="6 7">
    <name type="scientific">Paraburkholderia tropica</name>
    <dbReference type="NCBI Taxonomy" id="92647"/>
    <lineage>
        <taxon>Bacteria</taxon>
        <taxon>Pseudomonadati</taxon>
        <taxon>Pseudomonadota</taxon>
        <taxon>Betaproteobacteria</taxon>
        <taxon>Burkholderiales</taxon>
        <taxon>Burkholderiaceae</taxon>
        <taxon>Paraburkholderia</taxon>
    </lineage>
</organism>
<evidence type="ECO:0000256" key="1">
    <source>
        <dbReference type="ARBA" id="ARBA00009437"/>
    </source>
</evidence>
<dbReference type="PROSITE" id="PS50931">
    <property type="entry name" value="HTH_LYSR"/>
    <property type="match status" value="1"/>
</dbReference>
<comment type="caution">
    <text evidence="6">The sequence shown here is derived from an EMBL/GenBank/DDBJ whole genome shotgun (WGS) entry which is preliminary data.</text>
</comment>
<dbReference type="GO" id="GO:0003677">
    <property type="term" value="F:DNA binding"/>
    <property type="evidence" value="ECO:0007669"/>
    <property type="project" value="UniProtKB-KW"/>
</dbReference>
<protein>
    <submittedName>
        <fullName evidence="6">Transcriptional regulator, LysR family</fullName>
    </submittedName>
</protein>
<name>A0AAQ1GFG4_9BURK</name>
<dbReference type="FunFam" id="1.10.10.10:FF:000001">
    <property type="entry name" value="LysR family transcriptional regulator"/>
    <property type="match status" value="1"/>
</dbReference>
<dbReference type="EMBL" id="FNZM01000007">
    <property type="protein sequence ID" value="SEJ67182.1"/>
    <property type="molecule type" value="Genomic_DNA"/>
</dbReference>
<reference evidence="6 7" key="1">
    <citation type="submission" date="2016-10" db="EMBL/GenBank/DDBJ databases">
        <authorList>
            <person name="Varghese N."/>
            <person name="Submissions S."/>
        </authorList>
    </citation>
    <scope>NUCLEOTIDE SEQUENCE [LARGE SCALE GENOMIC DNA]</scope>
    <source>
        <strain evidence="6 7">LMG 22274</strain>
    </source>
</reference>
<evidence type="ECO:0000256" key="3">
    <source>
        <dbReference type="ARBA" id="ARBA00023125"/>
    </source>
</evidence>
<dbReference type="CDD" id="cd08421">
    <property type="entry name" value="PBP2_LTTR_like_1"/>
    <property type="match status" value="1"/>
</dbReference>
<evidence type="ECO:0000313" key="7">
    <source>
        <dbReference type="Proteomes" id="UP000183529"/>
    </source>
</evidence>
<evidence type="ECO:0000256" key="2">
    <source>
        <dbReference type="ARBA" id="ARBA00023015"/>
    </source>
</evidence>
<dbReference type="SUPFAM" id="SSF53850">
    <property type="entry name" value="Periplasmic binding protein-like II"/>
    <property type="match status" value="1"/>
</dbReference>
<dbReference type="AlphaFoldDB" id="A0AAQ1GFG4"/>
<dbReference type="PANTHER" id="PTHR30419:SF2">
    <property type="entry name" value="LYSR FAMILY TRANSCRIPTIONAL REGULATOR"/>
    <property type="match status" value="1"/>
</dbReference>
<dbReference type="Pfam" id="PF00126">
    <property type="entry name" value="HTH_1"/>
    <property type="match status" value="1"/>
</dbReference>
<dbReference type="Gene3D" id="1.10.10.10">
    <property type="entry name" value="Winged helix-like DNA-binding domain superfamily/Winged helix DNA-binding domain"/>
    <property type="match status" value="1"/>
</dbReference>
<dbReference type="Pfam" id="PF03466">
    <property type="entry name" value="LysR_substrate"/>
    <property type="match status" value="1"/>
</dbReference>
<keyword evidence="4" id="KW-0804">Transcription</keyword>
<evidence type="ECO:0000259" key="5">
    <source>
        <dbReference type="PROSITE" id="PS50931"/>
    </source>
</evidence>
<dbReference type="SUPFAM" id="SSF46785">
    <property type="entry name" value="Winged helix' DNA-binding domain"/>
    <property type="match status" value="1"/>
</dbReference>
<sequence length="314" mass="34383">MSQETNTLRDLDLKTLRLFVAVCDHHNIARAAEEAHIEPSAISKRIAQLEADLGVPLLDRSRRGVSPTGAGLALLEHARTVLFTVERIGSDIAAFGGGLRGRVSICASASAIAETLLDDVASFMREPANANIRVDVEERQSHELVRQLREGVASIGVCWDNVDLQGLQHRAYRRDRLALAVHPDHPLAGKRSIAFRETFAYEHVGLPPTTAVHAMLQRAAASEGAALMYRVIVSSFDAGFRVVAAGLGISVVPEEVATTYTRVFKVKTIPLVDAWAERRFVVCFRSFDQLQPAAQRVVDHLARRADEAGRTSRP</sequence>
<keyword evidence="3" id="KW-0238">DNA-binding</keyword>
<dbReference type="InterPro" id="IPR000847">
    <property type="entry name" value="LysR_HTH_N"/>
</dbReference>
<feature type="domain" description="HTH lysR-type" evidence="5">
    <location>
        <begin position="11"/>
        <end position="68"/>
    </location>
</feature>
<comment type="similarity">
    <text evidence="1">Belongs to the LysR transcriptional regulatory family.</text>
</comment>
<dbReference type="InterPro" id="IPR036390">
    <property type="entry name" value="WH_DNA-bd_sf"/>
</dbReference>
<dbReference type="InterPro" id="IPR036388">
    <property type="entry name" value="WH-like_DNA-bd_sf"/>
</dbReference>
<gene>
    <name evidence="6" type="ORF">SAMN05216550_10796</name>
</gene>
<dbReference type="InterPro" id="IPR050950">
    <property type="entry name" value="HTH-type_LysR_regulators"/>
</dbReference>
<evidence type="ECO:0000313" key="6">
    <source>
        <dbReference type="EMBL" id="SEJ67182.1"/>
    </source>
</evidence>
<keyword evidence="2" id="KW-0805">Transcription regulation</keyword>
<dbReference type="Gene3D" id="3.40.190.290">
    <property type="match status" value="1"/>
</dbReference>
<proteinExistence type="inferred from homology"/>
<dbReference type="PANTHER" id="PTHR30419">
    <property type="entry name" value="HTH-TYPE TRANSCRIPTIONAL REGULATOR YBHD"/>
    <property type="match status" value="1"/>
</dbReference>
<dbReference type="GO" id="GO:0005829">
    <property type="term" value="C:cytosol"/>
    <property type="evidence" value="ECO:0007669"/>
    <property type="project" value="TreeGrafter"/>
</dbReference>
<evidence type="ECO:0000256" key="4">
    <source>
        <dbReference type="ARBA" id="ARBA00023163"/>
    </source>
</evidence>